<dbReference type="Proteomes" id="UP000034764">
    <property type="component" value="Unassembled WGS sequence"/>
</dbReference>
<dbReference type="GO" id="GO:0015627">
    <property type="term" value="C:type II protein secretion system complex"/>
    <property type="evidence" value="ECO:0007669"/>
    <property type="project" value="InterPro"/>
</dbReference>
<dbReference type="PANTHER" id="PTHR30093:SF44">
    <property type="entry name" value="TYPE II SECRETION SYSTEM CORE PROTEIN G"/>
    <property type="match status" value="1"/>
</dbReference>
<name>A0A0G0PFI1_9BACT</name>
<comment type="subcellular location">
    <subcellularLocation>
        <location evidence="1">Membrane</location>
        <topology evidence="1">Single-pass membrane protein</topology>
    </subcellularLocation>
</comment>
<evidence type="ECO:0000256" key="5">
    <source>
        <dbReference type="ARBA" id="ARBA00023136"/>
    </source>
</evidence>
<dbReference type="SUPFAM" id="SSF54523">
    <property type="entry name" value="Pili subunits"/>
    <property type="match status" value="1"/>
</dbReference>
<evidence type="ECO:0000313" key="8">
    <source>
        <dbReference type="Proteomes" id="UP000034764"/>
    </source>
</evidence>
<dbReference type="InterPro" id="IPR000983">
    <property type="entry name" value="Bac_GSPG_pilin"/>
</dbReference>
<dbReference type="AlphaFoldDB" id="A0A0G0PFI1"/>
<evidence type="ECO:0000256" key="6">
    <source>
        <dbReference type="SAM" id="Phobius"/>
    </source>
</evidence>
<dbReference type="EMBL" id="LBXD01000003">
    <property type="protein sequence ID" value="KKR23951.1"/>
    <property type="molecule type" value="Genomic_DNA"/>
</dbReference>
<reference evidence="7 8" key="1">
    <citation type="journal article" date="2015" name="Nature">
        <title>rRNA introns, odd ribosomes, and small enigmatic genomes across a large radiation of phyla.</title>
        <authorList>
            <person name="Brown C.T."/>
            <person name="Hug L.A."/>
            <person name="Thomas B.C."/>
            <person name="Sharon I."/>
            <person name="Castelle C.J."/>
            <person name="Singh A."/>
            <person name="Wilkins M.J."/>
            <person name="Williams K.H."/>
            <person name="Banfield J.F."/>
        </authorList>
    </citation>
    <scope>NUCLEOTIDE SEQUENCE [LARGE SCALE GENOMIC DNA]</scope>
</reference>
<dbReference type="InterPro" id="IPR045584">
    <property type="entry name" value="Pilin-like"/>
</dbReference>
<keyword evidence="2" id="KW-0488">Methylation</keyword>
<keyword evidence="3 6" id="KW-0812">Transmembrane</keyword>
<dbReference type="GO" id="GO:0016020">
    <property type="term" value="C:membrane"/>
    <property type="evidence" value="ECO:0007669"/>
    <property type="project" value="UniProtKB-SubCell"/>
</dbReference>
<organism evidence="7 8">
    <name type="scientific">Candidatus Yanofskybacteria bacterium GW2011_GWD2_39_48</name>
    <dbReference type="NCBI Taxonomy" id="1619031"/>
    <lineage>
        <taxon>Bacteria</taxon>
        <taxon>Candidatus Yanofskyibacteriota</taxon>
    </lineage>
</organism>
<dbReference type="NCBIfam" id="TIGR02532">
    <property type="entry name" value="IV_pilin_GFxxxE"/>
    <property type="match status" value="1"/>
</dbReference>
<evidence type="ECO:0000256" key="3">
    <source>
        <dbReference type="ARBA" id="ARBA00022692"/>
    </source>
</evidence>
<dbReference type="PANTHER" id="PTHR30093">
    <property type="entry name" value="GENERAL SECRETION PATHWAY PROTEIN G"/>
    <property type="match status" value="1"/>
</dbReference>
<comment type="caution">
    <text evidence="7">The sequence shown here is derived from an EMBL/GenBank/DDBJ whole genome shotgun (WGS) entry which is preliminary data.</text>
</comment>
<evidence type="ECO:0000256" key="4">
    <source>
        <dbReference type="ARBA" id="ARBA00022989"/>
    </source>
</evidence>
<accession>A0A0G0PFI1</accession>
<keyword evidence="4 6" id="KW-1133">Transmembrane helix</keyword>
<dbReference type="Pfam" id="PF07963">
    <property type="entry name" value="N_methyl"/>
    <property type="match status" value="1"/>
</dbReference>
<dbReference type="GO" id="GO:0015628">
    <property type="term" value="P:protein secretion by the type II secretion system"/>
    <property type="evidence" value="ECO:0007669"/>
    <property type="project" value="InterPro"/>
</dbReference>
<evidence type="ECO:0000256" key="2">
    <source>
        <dbReference type="ARBA" id="ARBA00022481"/>
    </source>
</evidence>
<proteinExistence type="predicted"/>
<keyword evidence="5 6" id="KW-0472">Membrane</keyword>
<evidence type="ECO:0008006" key="9">
    <source>
        <dbReference type="Google" id="ProtNLM"/>
    </source>
</evidence>
<gene>
    <name evidence="7" type="ORF">UT53_C0003G0016</name>
</gene>
<dbReference type="PROSITE" id="PS00409">
    <property type="entry name" value="PROKAR_NTER_METHYL"/>
    <property type="match status" value="1"/>
</dbReference>
<feature type="transmembrane region" description="Helical" evidence="6">
    <location>
        <begin position="20"/>
        <end position="42"/>
    </location>
</feature>
<dbReference type="InterPro" id="IPR012902">
    <property type="entry name" value="N_methyl_site"/>
</dbReference>
<evidence type="ECO:0000256" key="1">
    <source>
        <dbReference type="ARBA" id="ARBA00004167"/>
    </source>
</evidence>
<dbReference type="PRINTS" id="PR00813">
    <property type="entry name" value="BCTERIALGSPG"/>
</dbReference>
<evidence type="ECO:0000313" key="7">
    <source>
        <dbReference type="EMBL" id="KKR23951.1"/>
    </source>
</evidence>
<sequence>MLFLKKLFKKSDLSRGFTLVELLVVIAIIGILSTLLLLQLNIARQKARDAKRVADINQIRSAMELYYDDKGYYPASNLNSATGLLVLTPYLTRVPSDPGRTVCLLGDATTGYVGSGAPGSASNPCYGYAYYGGAANATPTKFQLWTELEQKAASALGNDLDFNSLTADSAGWSGAMIDGAQEAADTCLATVVDCVYDVGQPN</sequence>
<protein>
    <recommendedName>
        <fullName evidence="9">General secretion pathway protein G</fullName>
    </recommendedName>
</protein>
<dbReference type="Gene3D" id="3.30.700.10">
    <property type="entry name" value="Glycoprotein, Type 4 Pilin"/>
    <property type="match status" value="1"/>
</dbReference>